<dbReference type="PROSITE" id="PS51746">
    <property type="entry name" value="PPM_2"/>
    <property type="match status" value="1"/>
</dbReference>
<organism evidence="2 3">
    <name type="scientific">Nitrospira defluvii</name>
    <dbReference type="NCBI Taxonomy" id="330214"/>
    <lineage>
        <taxon>Bacteria</taxon>
        <taxon>Pseudomonadati</taxon>
        <taxon>Nitrospirota</taxon>
        <taxon>Nitrospiria</taxon>
        <taxon>Nitrospirales</taxon>
        <taxon>Nitrospiraceae</taxon>
        <taxon>Nitrospira</taxon>
    </lineage>
</organism>
<dbReference type="SMART" id="SM00331">
    <property type="entry name" value="PP2C_SIG"/>
    <property type="match status" value="1"/>
</dbReference>
<evidence type="ECO:0000313" key="2">
    <source>
        <dbReference type="EMBL" id="CAE6787235.1"/>
    </source>
</evidence>
<dbReference type="InterPro" id="IPR015655">
    <property type="entry name" value="PP2C"/>
</dbReference>
<dbReference type="SMART" id="SM00332">
    <property type="entry name" value="PP2Cc"/>
    <property type="match status" value="1"/>
</dbReference>
<dbReference type="RefSeq" id="WP_213043756.1">
    <property type="nucleotide sequence ID" value="NZ_CAJNBJ010000018.1"/>
</dbReference>
<protein>
    <submittedName>
        <fullName evidence="2">PPM-type phosphatase domain-containing protein</fullName>
    </submittedName>
</protein>
<reference evidence="2 3" key="1">
    <citation type="submission" date="2021-02" db="EMBL/GenBank/DDBJ databases">
        <authorList>
            <person name="Han P."/>
        </authorList>
    </citation>
    <scope>NUCLEOTIDE SEQUENCE [LARGE SCALE GENOMIC DNA]</scope>
    <source>
        <strain evidence="2">Candidatus Nitrospira sp. ZN2</strain>
    </source>
</reference>
<dbReference type="Pfam" id="PF13672">
    <property type="entry name" value="PP2C_2"/>
    <property type="match status" value="1"/>
</dbReference>
<evidence type="ECO:0000313" key="3">
    <source>
        <dbReference type="Proteomes" id="UP000675880"/>
    </source>
</evidence>
<dbReference type="InterPro" id="IPR036457">
    <property type="entry name" value="PPM-type-like_dom_sf"/>
</dbReference>
<keyword evidence="3" id="KW-1185">Reference proteome</keyword>
<evidence type="ECO:0000259" key="1">
    <source>
        <dbReference type="PROSITE" id="PS51746"/>
    </source>
</evidence>
<proteinExistence type="predicted"/>
<comment type="caution">
    <text evidence="2">The sequence shown here is derived from an EMBL/GenBank/DDBJ whole genome shotgun (WGS) entry which is preliminary data.</text>
</comment>
<gene>
    <name evidence="2" type="ORF">NSPZN2_50167</name>
</gene>
<dbReference type="Proteomes" id="UP000675880">
    <property type="component" value="Unassembled WGS sequence"/>
</dbReference>
<dbReference type="PANTHER" id="PTHR47992">
    <property type="entry name" value="PROTEIN PHOSPHATASE"/>
    <property type="match status" value="1"/>
</dbReference>
<dbReference type="Gene3D" id="3.60.40.10">
    <property type="entry name" value="PPM-type phosphatase domain"/>
    <property type="match status" value="1"/>
</dbReference>
<dbReference type="SUPFAM" id="SSF81606">
    <property type="entry name" value="PP2C-like"/>
    <property type="match status" value="1"/>
</dbReference>
<dbReference type="CDD" id="cd00143">
    <property type="entry name" value="PP2Cc"/>
    <property type="match status" value="1"/>
</dbReference>
<feature type="domain" description="PPM-type phosphatase" evidence="1">
    <location>
        <begin position="11"/>
        <end position="258"/>
    </location>
</feature>
<sequence>MDGRHDRWEWTGYGQTDRGLIRASNQDAFLVDNRRRLWAVADGMGGHPGGDVASRLVVDTLADFATTLCRSTLSSQKDDEEHRRLLLTTMAEQAHATIRAHAEKNPSCFGMGTTLVMAHLLPLIQPRLLVLHVGDSRAYLIRGSTITQLTRDHTLIEDSIRQGQLTRAQAAYHPDRHVLTRAIGLGSRLECDLVSYDLHSGDLLLLCSDGLTNLLTDEDILTTVLPHPHDAHHSTRALIQAALDRGGIDNVTVVSCTVSESRE</sequence>
<accession>A0ABM8S3K6</accession>
<dbReference type="InterPro" id="IPR001932">
    <property type="entry name" value="PPM-type_phosphatase-like_dom"/>
</dbReference>
<dbReference type="EMBL" id="CAJNBJ010000018">
    <property type="protein sequence ID" value="CAE6787235.1"/>
    <property type="molecule type" value="Genomic_DNA"/>
</dbReference>
<name>A0ABM8S3K6_9BACT</name>